<comment type="caution">
    <text evidence="2">The sequence shown here is derived from an EMBL/GenBank/DDBJ whole genome shotgun (WGS) entry which is preliminary data.</text>
</comment>
<organism evidence="2">
    <name type="scientific">Actinoplanes campanulatus</name>
    <dbReference type="NCBI Taxonomy" id="113559"/>
    <lineage>
        <taxon>Bacteria</taxon>
        <taxon>Bacillati</taxon>
        <taxon>Actinomycetota</taxon>
        <taxon>Actinomycetes</taxon>
        <taxon>Micromonosporales</taxon>
        <taxon>Micromonosporaceae</taxon>
        <taxon>Actinoplanes</taxon>
    </lineage>
</organism>
<sequence length="154" mass="16924">MNLQTLNGPLEVGLRQLTLLNSAFPRALDLATLASLDHSLLHSADLGGPASLHPAVPNYLAEQAIKRELIEHGLQVMIRAGLIDLRISADGIFYAASERASPFLKLLEARYVRELKERADWVVGQYSDAQEMVQGNEDNRWVQPDSPGGEDPTP</sequence>
<reference evidence="2" key="1">
    <citation type="submission" date="2021-01" db="EMBL/GenBank/DDBJ databases">
        <title>Whole genome shotgun sequence of Actinoplanes capillaceus NBRC 16408.</title>
        <authorList>
            <person name="Komaki H."/>
            <person name="Tamura T."/>
        </authorList>
    </citation>
    <scope>NUCLEOTIDE SEQUENCE [LARGE SCALE GENOMIC DNA]</scope>
    <source>
        <strain evidence="2">NBRC 16408</strain>
    </source>
</reference>
<proteinExistence type="predicted"/>
<accession>A0ABQ3WQQ0</accession>
<dbReference type="EMBL" id="BOMF01000105">
    <property type="protein sequence ID" value="GID48480.1"/>
    <property type="molecule type" value="Genomic_DNA"/>
</dbReference>
<gene>
    <name evidence="2" type="ORF">Aca07nite_57550</name>
</gene>
<evidence type="ECO:0008006" key="3">
    <source>
        <dbReference type="Google" id="ProtNLM"/>
    </source>
</evidence>
<name>A0ABQ3WQQ0_9ACTN</name>
<protein>
    <recommendedName>
        <fullName evidence="3">Threonine transporter</fullName>
    </recommendedName>
</protein>
<evidence type="ECO:0000313" key="2">
    <source>
        <dbReference type="EMBL" id="GID48480.1"/>
    </source>
</evidence>
<evidence type="ECO:0000256" key="1">
    <source>
        <dbReference type="SAM" id="MobiDB-lite"/>
    </source>
</evidence>
<dbReference type="InterPro" id="IPR046904">
    <property type="entry name" value="ABC-3C_MC2"/>
</dbReference>
<dbReference type="RefSeq" id="WP_204298659.1">
    <property type="nucleotide sequence ID" value="NZ_BAAAGQ010000016.1"/>
</dbReference>
<dbReference type="Pfam" id="PF20288">
    <property type="entry name" value="MC2"/>
    <property type="match status" value="1"/>
</dbReference>
<feature type="region of interest" description="Disordered" evidence="1">
    <location>
        <begin position="133"/>
        <end position="154"/>
    </location>
</feature>